<evidence type="ECO:0000256" key="3">
    <source>
        <dbReference type="ARBA" id="ARBA00022989"/>
    </source>
</evidence>
<dbReference type="OrthoDB" id="10039147at2759"/>
<dbReference type="GO" id="GO:0032469">
    <property type="term" value="P:endoplasmic reticulum calcium ion homeostasis"/>
    <property type="evidence" value="ECO:0007669"/>
    <property type="project" value="InterPro"/>
</dbReference>
<dbReference type="GO" id="GO:0005783">
    <property type="term" value="C:endoplasmic reticulum"/>
    <property type="evidence" value="ECO:0007669"/>
    <property type="project" value="InterPro"/>
</dbReference>
<dbReference type="Proteomes" id="UP000006790">
    <property type="component" value="Chromosome 2"/>
</dbReference>
<evidence type="ECO:0000256" key="6">
    <source>
        <dbReference type="SAM" id="Phobius"/>
    </source>
</evidence>
<dbReference type="InterPro" id="IPR012879">
    <property type="entry name" value="CCDC47"/>
</dbReference>
<dbReference type="KEGG" id="erc:Ecym_2098"/>
<evidence type="ECO:0000256" key="4">
    <source>
        <dbReference type="ARBA" id="ARBA00023136"/>
    </source>
</evidence>
<dbReference type="GeneID" id="11471790"/>
<keyword evidence="4 6" id="KW-0472">Membrane</keyword>
<feature type="region of interest" description="Disordered" evidence="5">
    <location>
        <begin position="361"/>
        <end position="408"/>
    </location>
</feature>
<proteinExistence type="predicted"/>
<feature type="compositionally biased region" description="Basic residues" evidence="5">
    <location>
        <begin position="396"/>
        <end position="408"/>
    </location>
</feature>
<dbReference type="GO" id="GO:0016020">
    <property type="term" value="C:membrane"/>
    <property type="evidence" value="ECO:0007669"/>
    <property type="project" value="UniProtKB-SubCell"/>
</dbReference>
<evidence type="ECO:0000256" key="2">
    <source>
        <dbReference type="ARBA" id="ARBA00022692"/>
    </source>
</evidence>
<dbReference type="FunCoup" id="G8JPK2">
    <property type="interactions" value="77"/>
</dbReference>
<keyword evidence="8" id="KW-1185">Reference proteome</keyword>
<gene>
    <name evidence="7" type="ordered locus">Ecym_2098</name>
</gene>
<dbReference type="GO" id="GO:0005509">
    <property type="term" value="F:calcium ion binding"/>
    <property type="evidence" value="ECO:0007669"/>
    <property type="project" value="InterPro"/>
</dbReference>
<dbReference type="Pfam" id="PF07946">
    <property type="entry name" value="CCDC47"/>
    <property type="match status" value="1"/>
</dbReference>
<evidence type="ECO:0000313" key="7">
    <source>
        <dbReference type="EMBL" id="AET37851.1"/>
    </source>
</evidence>
<dbReference type="AlphaFoldDB" id="G8JPK2"/>
<dbReference type="OMA" id="FDGFVWA"/>
<keyword evidence="3 6" id="KW-1133">Transmembrane helix</keyword>
<dbReference type="PANTHER" id="PTHR12883">
    <property type="entry name" value="ADIPOCYTE-SPECIFIC PROTEIN 4-RELATED"/>
    <property type="match status" value="1"/>
</dbReference>
<keyword evidence="2 6" id="KW-0812">Transmembrane</keyword>
<feature type="transmembrane region" description="Helical" evidence="6">
    <location>
        <begin position="41"/>
        <end position="63"/>
    </location>
</feature>
<evidence type="ECO:0000256" key="1">
    <source>
        <dbReference type="ARBA" id="ARBA00004167"/>
    </source>
</evidence>
<evidence type="ECO:0000256" key="5">
    <source>
        <dbReference type="SAM" id="MobiDB-lite"/>
    </source>
</evidence>
<comment type="subcellular location">
    <subcellularLocation>
        <location evidence="1">Membrane</location>
        <topology evidence="1">Single-pass membrane protein</topology>
    </subcellularLocation>
</comment>
<dbReference type="eggNOG" id="KOG2357">
    <property type="taxonomic scope" value="Eukaryota"/>
</dbReference>
<dbReference type="InParanoid" id="G8JPK2"/>
<evidence type="ECO:0000313" key="8">
    <source>
        <dbReference type="Proteomes" id="UP000006790"/>
    </source>
</evidence>
<feature type="compositionally biased region" description="Basic and acidic residues" evidence="5">
    <location>
        <begin position="361"/>
        <end position="395"/>
    </location>
</feature>
<protein>
    <submittedName>
        <fullName evidence="7">Uncharacterized protein</fullName>
    </submittedName>
</protein>
<dbReference type="PANTHER" id="PTHR12883:SF0">
    <property type="entry name" value="PAT COMPLEX SUBUNIT CCDC47"/>
    <property type="match status" value="1"/>
</dbReference>
<name>G8JPK2_ERECY</name>
<dbReference type="HOGENOM" id="CLU_672638_0_0_1"/>
<dbReference type="EMBL" id="CP002498">
    <property type="protein sequence ID" value="AET37851.1"/>
    <property type="molecule type" value="Genomic_DNA"/>
</dbReference>
<dbReference type="RefSeq" id="XP_003644668.1">
    <property type="nucleotide sequence ID" value="XM_003644620.1"/>
</dbReference>
<organism evidence="7 8">
    <name type="scientific">Eremothecium cymbalariae (strain CBS 270.75 / DBVPG 7215 / KCTC 17166 / NRRL Y-17582)</name>
    <name type="common">Yeast</name>
    <dbReference type="NCBI Taxonomy" id="931890"/>
    <lineage>
        <taxon>Eukaryota</taxon>
        <taxon>Fungi</taxon>
        <taxon>Dikarya</taxon>
        <taxon>Ascomycota</taxon>
        <taxon>Saccharomycotina</taxon>
        <taxon>Saccharomycetes</taxon>
        <taxon>Saccharomycetales</taxon>
        <taxon>Saccharomycetaceae</taxon>
        <taxon>Eremothecium</taxon>
    </lineage>
</organism>
<dbReference type="STRING" id="931890.G8JPK2"/>
<sequence>MVSILGPLSKGIDALNALNDHYYKLSVDEQKAMSFLERVKLYNWTFEECTLVVLMAVYIMYWIGTKINTGFAKRMFEDLNYFFLNDLQFARAGFSQKDGSKVKYVTEQNNTWFTTFATGRSCIESITVRAHYYPRFNPVVILMERLLAQFFPQFVEVSEEFVQVTVCPNGKWVKDGKSDVQTTDDAISKFRFIASVVNKTHMNDSRKKNYFLSLTHTTESDSLPIEYVFMSETNQLNQFFTTFTNGPSFHELLVKCKHFLQFISFTDLPEEKPVTDKLWESTQQPRCVIQCSNITSDQDIRLLKDLIAAIVDVYDTVTKEIVNKSPALFLSNDVLKKSVQMRKDELSKIIKVMKQVEREMAQEKKAEEDKKKWREMRDKQGTQDQDKLDQKMRDKRERRRRNKLNNKM</sequence>
<accession>G8JPK2</accession>
<reference evidence="8" key="1">
    <citation type="journal article" date="2012" name="G3 (Bethesda)">
        <title>Pichia sorbitophila, an interspecies yeast hybrid reveals early steps of genome resolution following polyploidization.</title>
        <authorList>
            <person name="Leh Louis V."/>
            <person name="Despons L."/>
            <person name="Friedrich A."/>
            <person name="Martin T."/>
            <person name="Durrens P."/>
            <person name="Casaregola S."/>
            <person name="Neuveglise C."/>
            <person name="Fairhead C."/>
            <person name="Marck C."/>
            <person name="Cruz J.A."/>
            <person name="Straub M.L."/>
            <person name="Kugler V."/>
            <person name="Sacerdot C."/>
            <person name="Uzunov Z."/>
            <person name="Thierry A."/>
            <person name="Weiss S."/>
            <person name="Bleykasten C."/>
            <person name="De Montigny J."/>
            <person name="Jacques N."/>
            <person name="Jung P."/>
            <person name="Lemaire M."/>
            <person name="Mallet S."/>
            <person name="Morel G."/>
            <person name="Richard G.F."/>
            <person name="Sarkar A."/>
            <person name="Savel G."/>
            <person name="Schacherer J."/>
            <person name="Seret M.L."/>
            <person name="Talla E."/>
            <person name="Samson G."/>
            <person name="Jubin C."/>
            <person name="Poulain J."/>
            <person name="Vacherie B."/>
            <person name="Barbe V."/>
            <person name="Pelletier E."/>
            <person name="Sherman D.J."/>
            <person name="Westhof E."/>
            <person name="Weissenbach J."/>
            <person name="Baret P.V."/>
            <person name="Wincker P."/>
            <person name="Gaillardin C."/>
            <person name="Dujon B."/>
            <person name="Souciet J.L."/>
        </authorList>
    </citation>
    <scope>NUCLEOTIDE SEQUENCE [LARGE SCALE GENOMIC DNA]</scope>
    <source>
        <strain evidence="8">CBS 270.75 / DBVPG 7215 / KCTC 17166 / NRRL Y-17582</strain>
    </source>
</reference>